<evidence type="ECO:0000313" key="4">
    <source>
        <dbReference type="EMBL" id="AUQ98620.1"/>
    </source>
</evidence>
<proteinExistence type="predicted"/>
<reference evidence="4 5" key="2">
    <citation type="journal article" date="2017" name="Genome Biol. Evol.">
        <title>Trajectories and Drivers of Genome Evolution in Surface-Associated Marine Phaeobacter.</title>
        <authorList>
            <person name="Freese H.M."/>
            <person name="Sikorski J."/>
            <person name="Bunk B."/>
            <person name="Scheuner C."/>
            <person name="Meier-Kolthoff J.P."/>
            <person name="Sproer C."/>
            <person name="Gram L."/>
            <person name="Overmann J."/>
        </authorList>
    </citation>
    <scope>NUCLEOTIDE SEQUENCE [LARGE SCALE GENOMIC DNA]</scope>
    <source>
        <strain evidence="4 5">P88</strain>
    </source>
</reference>
<keyword evidence="2" id="KW-0812">Transmembrane</keyword>
<dbReference type="GO" id="GO:0016757">
    <property type="term" value="F:glycosyltransferase activity"/>
    <property type="evidence" value="ECO:0007669"/>
    <property type="project" value="TreeGrafter"/>
</dbReference>
<keyword evidence="3" id="KW-0472">Membrane</keyword>
<evidence type="ECO:0000256" key="1">
    <source>
        <dbReference type="ARBA" id="ARBA00004167"/>
    </source>
</evidence>
<organism evidence="4 5">
    <name type="scientific">Phaeobacter inhibens</name>
    <dbReference type="NCBI Taxonomy" id="221822"/>
    <lineage>
        <taxon>Bacteria</taxon>
        <taxon>Pseudomonadati</taxon>
        <taxon>Pseudomonadota</taxon>
        <taxon>Alphaproteobacteria</taxon>
        <taxon>Rhodobacterales</taxon>
        <taxon>Roseobacteraceae</taxon>
        <taxon>Phaeobacter</taxon>
    </lineage>
</organism>
<keyword evidence="3" id="KW-1133">Transmembrane helix</keyword>
<gene>
    <name evidence="4" type="ORF">PhaeoP88_01239</name>
</gene>
<comment type="subcellular location">
    <subcellularLocation>
        <location evidence="1">Membrane</location>
        <topology evidence="1">Single-pass membrane protein</topology>
    </subcellularLocation>
</comment>
<name>A0A2I7K7Y9_9RHOB</name>
<evidence type="ECO:0000313" key="5">
    <source>
        <dbReference type="Proteomes" id="UP000236447"/>
    </source>
</evidence>
<dbReference type="GO" id="GO:0005737">
    <property type="term" value="C:cytoplasm"/>
    <property type="evidence" value="ECO:0007669"/>
    <property type="project" value="TreeGrafter"/>
</dbReference>
<keyword evidence="4" id="KW-0808">Transferase</keyword>
<evidence type="ECO:0000256" key="2">
    <source>
        <dbReference type="ARBA" id="ARBA00022692"/>
    </source>
</evidence>
<reference evidence="4 5" key="1">
    <citation type="journal article" date="2017" name="Front. Microbiol.">
        <title>Phaeobacter piscinae sp. nov., a species of the Roseobacter group and potential aquaculture probiont.</title>
        <authorList>
            <person name="Sonnenschein E.C."/>
            <person name="Phippen C.B.W."/>
            <person name="Nielsen K.F."/>
            <person name="Mateiu R.V."/>
            <person name="Melchiorsen J."/>
            <person name="Gram L."/>
            <person name="Overmann J."/>
            <person name="Freese H.M."/>
        </authorList>
    </citation>
    <scope>NUCLEOTIDE SEQUENCE [LARGE SCALE GENOMIC DNA]</scope>
    <source>
        <strain evidence="4 5">P88</strain>
    </source>
</reference>
<dbReference type="EMBL" id="CP010725">
    <property type="protein sequence ID" value="AUQ98620.1"/>
    <property type="molecule type" value="Genomic_DNA"/>
</dbReference>
<dbReference type="PANTHER" id="PTHR21461:SF69">
    <property type="entry name" value="GLYCOSYLTRANSFERASE FAMILY 92 PROTEIN"/>
    <property type="match status" value="1"/>
</dbReference>
<dbReference type="GO" id="GO:0016020">
    <property type="term" value="C:membrane"/>
    <property type="evidence" value="ECO:0007669"/>
    <property type="project" value="UniProtKB-SubCell"/>
</dbReference>
<evidence type="ECO:0000256" key="3">
    <source>
        <dbReference type="ARBA" id="ARBA00022989"/>
    </source>
</evidence>
<dbReference type="RefSeq" id="WP_102883294.1">
    <property type="nucleotide sequence ID" value="NZ_CP010725.1"/>
</dbReference>
<dbReference type="Pfam" id="PF13704">
    <property type="entry name" value="Glyco_tranf_2_4"/>
    <property type="match status" value="1"/>
</dbReference>
<dbReference type="AlphaFoldDB" id="A0A2I7K7Y9"/>
<sequence length="326" mass="37432">MRYTLVATAKNEGPAILEWVAYHKMIGFETIIIYQNDSDDFTHETLKILRDMGEIAYFYNRAERGRHQVKAYKRAAQQAAFREAQWVLALDLDEFLLVRADGGTVQDLVDAMPECNQIMLNWKRFGGAGKTRISQDLVVETFTLAEDEARVKTRLTPFKTMFDPNAYTRCGVHRPQGQLIPEDQVRICNGSGLPLNAYEHRNFRAKDPGQRALAQINHYITKDAASFVLKSYRGSAHQANRAIDRKYWTRRNYNSQEDLLLAARADAIRDRMQELDAASGGRLLDLRDQAIELHRSRFDALMEDSATVYRDLYTYCLENPGLAIRD</sequence>
<protein>
    <submittedName>
        <fullName evidence="4">Glycosyl transferase family 2</fullName>
    </submittedName>
</protein>
<dbReference type="PANTHER" id="PTHR21461">
    <property type="entry name" value="GLYCOSYLTRANSFERASE FAMILY 92 PROTEIN"/>
    <property type="match status" value="1"/>
</dbReference>
<dbReference type="Proteomes" id="UP000236447">
    <property type="component" value="Chromosome"/>
</dbReference>
<accession>A0A2I7K7Y9</accession>